<evidence type="ECO:0000313" key="2">
    <source>
        <dbReference type="EMBL" id="SFZ98530.1"/>
    </source>
</evidence>
<dbReference type="InterPro" id="IPR021279">
    <property type="entry name" value="DUF2721"/>
</dbReference>
<evidence type="ECO:0000256" key="1">
    <source>
        <dbReference type="SAM" id="Phobius"/>
    </source>
</evidence>
<proteinExistence type="predicted"/>
<sequence length="153" mass="17180">MESLSDPNVISSVAHLIKLSVAPVFLITGIAALINIFVGRLTRIIDRFERLAVELEEKKKMDPSYTPCQKVVYKRDLLLKRLKTTNLAIALATLAGLMVALVVASLFLSSVMKFDNSTFIVILFISAMLFLVLSLILFLREIFYTHNFARDNS</sequence>
<feature type="transmembrane region" description="Helical" evidence="1">
    <location>
        <begin position="119"/>
        <end position="139"/>
    </location>
</feature>
<evidence type="ECO:0008006" key="3">
    <source>
        <dbReference type="Google" id="ProtNLM"/>
    </source>
</evidence>
<feature type="transmembrane region" description="Helical" evidence="1">
    <location>
        <begin position="87"/>
        <end position="107"/>
    </location>
</feature>
<keyword evidence="1" id="KW-1133">Transmembrane helix</keyword>
<accession>A0A1W1EET9</accession>
<organism evidence="2">
    <name type="scientific">hydrothermal vent metagenome</name>
    <dbReference type="NCBI Taxonomy" id="652676"/>
    <lineage>
        <taxon>unclassified sequences</taxon>
        <taxon>metagenomes</taxon>
        <taxon>ecological metagenomes</taxon>
    </lineage>
</organism>
<protein>
    <recommendedName>
        <fullName evidence="3">DUF2721 domain-containing protein</fullName>
    </recommendedName>
</protein>
<reference evidence="2" key="1">
    <citation type="submission" date="2016-10" db="EMBL/GenBank/DDBJ databases">
        <authorList>
            <person name="de Groot N.N."/>
        </authorList>
    </citation>
    <scope>NUCLEOTIDE SEQUENCE</scope>
</reference>
<dbReference type="Pfam" id="PF11026">
    <property type="entry name" value="DUF2721"/>
    <property type="match status" value="1"/>
</dbReference>
<dbReference type="AlphaFoldDB" id="A0A1W1EET9"/>
<keyword evidence="1" id="KW-0812">Transmembrane</keyword>
<keyword evidence="1" id="KW-0472">Membrane</keyword>
<feature type="transmembrane region" description="Helical" evidence="1">
    <location>
        <begin position="20"/>
        <end position="38"/>
    </location>
</feature>
<gene>
    <name evidence="2" type="ORF">MNB_SV-5-1513</name>
</gene>
<dbReference type="EMBL" id="FPKX01000055">
    <property type="protein sequence ID" value="SFZ98530.1"/>
    <property type="molecule type" value="Genomic_DNA"/>
</dbReference>
<name>A0A1W1EET9_9ZZZZ</name>